<sequence>MRFFNYPQARKGPDVPYVVERGPNPVLRGRFLGVVAVVMEWFRFIREMAWHNAGFASLRRVRDHLADYDPHYAPTIVPMPISQEEANARGERMPLSGLKEANPPSQSLQALQLYTVADYRNLYLSGELTPTDVAGAILPLIRRDEAQPGKHSIAWAEIKADLIMRQAEASTLRYKAGQPLGPLDGIPSAIKDDYDLDGYATTLGSVKNYATVSEESSTSWCVRKLEEAGVVILGKLHMHEFGLDTTGNNPIQGTPRNPFNPDYYTGGSSSGPGYAVGTGIIPLALGSDGGGSIRIPSSFCSVFGLKPTHERITSWPGSNHSPTCGVQGPIAIDMQSLVAAYEVIAEPHPSTRYPPLVLQPSPPVTKTLGIYEAWFSRSHPAVKTLVRSLVDKLVSDYGYVVVPIEIPLAAEGQMAHALTVLTDAATLLDDKTGITAANRVLLSLGSTTPATDYLLAQKLRGMLMQHLAYLWEQHPGMIIITPTTACAGWGIHGGSSELTHGLNDGNQTLESMEYVWLANFCGLPALTAPAGYVIPKGSDRAGEVADKDTPGMIPVGLMATGEWCSEESLLQFGFDVERAGSDRRCKPSSWEDIISRAREETGTNEAAESR</sequence>
<evidence type="ECO:0000313" key="1">
    <source>
        <dbReference type="EMBL" id="KAI9896193.1"/>
    </source>
</evidence>
<dbReference type="Proteomes" id="UP001163324">
    <property type="component" value="Chromosome 9"/>
</dbReference>
<gene>
    <name evidence="1" type="ORF">N3K66_008365</name>
</gene>
<reference evidence="1" key="1">
    <citation type="submission" date="2022-10" db="EMBL/GenBank/DDBJ databases">
        <title>Complete Genome of Trichothecium roseum strain YXFP-22015, a Plant Pathogen Isolated from Citrus.</title>
        <authorList>
            <person name="Wang Y."/>
            <person name="Zhu L."/>
        </authorList>
    </citation>
    <scope>NUCLEOTIDE SEQUENCE</scope>
    <source>
        <strain evidence="1">YXFP-22015</strain>
    </source>
</reference>
<keyword evidence="2" id="KW-1185">Reference proteome</keyword>
<dbReference type="EMBL" id="CM047948">
    <property type="protein sequence ID" value="KAI9896193.1"/>
    <property type="molecule type" value="Genomic_DNA"/>
</dbReference>
<accession>A0ACC0UQ14</accession>
<organism evidence="1 2">
    <name type="scientific">Trichothecium roseum</name>
    <dbReference type="NCBI Taxonomy" id="47278"/>
    <lineage>
        <taxon>Eukaryota</taxon>
        <taxon>Fungi</taxon>
        <taxon>Dikarya</taxon>
        <taxon>Ascomycota</taxon>
        <taxon>Pezizomycotina</taxon>
        <taxon>Sordariomycetes</taxon>
        <taxon>Hypocreomycetidae</taxon>
        <taxon>Hypocreales</taxon>
        <taxon>Hypocreales incertae sedis</taxon>
        <taxon>Trichothecium</taxon>
    </lineage>
</organism>
<name>A0ACC0UQ14_9HYPO</name>
<protein>
    <submittedName>
        <fullName evidence="1">Uncharacterized protein</fullName>
    </submittedName>
</protein>
<proteinExistence type="predicted"/>
<evidence type="ECO:0000313" key="2">
    <source>
        <dbReference type="Proteomes" id="UP001163324"/>
    </source>
</evidence>
<comment type="caution">
    <text evidence="1">The sequence shown here is derived from an EMBL/GenBank/DDBJ whole genome shotgun (WGS) entry which is preliminary data.</text>
</comment>